<comment type="subcellular location">
    <subcellularLocation>
        <location evidence="1">Cell envelope</location>
    </subcellularLocation>
</comment>
<dbReference type="InterPro" id="IPR050465">
    <property type="entry name" value="UPF0194_transport"/>
</dbReference>
<feature type="region of interest" description="Disordered" evidence="3">
    <location>
        <begin position="1"/>
        <end position="21"/>
    </location>
</feature>
<keyword evidence="4" id="KW-1133">Transmembrane helix</keyword>
<organism evidence="5">
    <name type="scientific">hydrothermal vent metagenome</name>
    <dbReference type="NCBI Taxonomy" id="652676"/>
    <lineage>
        <taxon>unclassified sequences</taxon>
        <taxon>metagenomes</taxon>
        <taxon>ecological metagenomes</taxon>
    </lineage>
</organism>
<reference evidence="5" key="1">
    <citation type="submission" date="2018-06" db="EMBL/GenBank/DDBJ databases">
        <authorList>
            <person name="Zhirakovskaya E."/>
        </authorList>
    </citation>
    <scope>NUCLEOTIDE SEQUENCE</scope>
</reference>
<keyword evidence="4" id="KW-0472">Membrane</keyword>
<evidence type="ECO:0000256" key="4">
    <source>
        <dbReference type="SAM" id="Phobius"/>
    </source>
</evidence>
<gene>
    <name evidence="5" type="ORF">MNBD_ALPHA08-2376</name>
</gene>
<dbReference type="AlphaFoldDB" id="A0A3B0SJV9"/>
<keyword evidence="2" id="KW-0175">Coiled coil</keyword>
<name>A0A3B0SJV9_9ZZZZ</name>
<evidence type="ECO:0000256" key="2">
    <source>
        <dbReference type="ARBA" id="ARBA00023054"/>
    </source>
</evidence>
<feature type="compositionally biased region" description="Basic residues" evidence="3">
    <location>
        <begin position="1"/>
        <end position="13"/>
    </location>
</feature>
<evidence type="ECO:0000256" key="1">
    <source>
        <dbReference type="ARBA" id="ARBA00004196"/>
    </source>
</evidence>
<dbReference type="PANTHER" id="PTHR32347">
    <property type="entry name" value="EFFLUX SYSTEM COMPONENT YKNX-RELATED"/>
    <property type="match status" value="1"/>
</dbReference>
<dbReference type="GO" id="GO:0030313">
    <property type="term" value="C:cell envelope"/>
    <property type="evidence" value="ECO:0007669"/>
    <property type="project" value="UniProtKB-SubCell"/>
</dbReference>
<evidence type="ECO:0000256" key="3">
    <source>
        <dbReference type="SAM" id="MobiDB-lite"/>
    </source>
</evidence>
<keyword evidence="4" id="KW-0812">Transmembrane</keyword>
<sequence length="482" mass="53364">MLPKKSKLPKQHPKINVTQSPVGAVQKGNAENLKIQAVDDSGNAALLALLKIEAQAREAQTEAELVFLSANEMRKLTRARQVFVLREKSGLGFTVEAVNSLDSVDRNSPMIRWIERMIAQLKKADGVNEQREFSLPAYCSESDEETRTYPFRDFVWLPFKLKDDTVFGGVLLAREQQWREADLVIANRLAATFSHAWAAITGTRRLRSKGRTRKLLATAALACIVIAMAIPVPISALAPAEVVSARPFVVTAPIDGVIDEVFVNPNTRVRKGQPILKFVDVSLRNKLAVAESEIIVARSQLRRYSQSAFDDPDAKRELRTALSQLDLKIAEADFARQLLTKSIVTAQSSGVLVFNDKKEWIGKPVVVGEKIMEIADPREVRLKVELSVDDAIVVGKSGKVKVFLDSDPLNPLAAKVVRAAHQARKTTGDVLAYEIIAQFPDSLKQPPRLGVRGTAQVYGENAPVFFYLFRRPLSALRQKLGL</sequence>
<feature type="transmembrane region" description="Helical" evidence="4">
    <location>
        <begin position="215"/>
        <end position="238"/>
    </location>
</feature>
<dbReference type="EMBL" id="UOEC01000184">
    <property type="protein sequence ID" value="VAW01247.1"/>
    <property type="molecule type" value="Genomic_DNA"/>
</dbReference>
<evidence type="ECO:0000313" key="5">
    <source>
        <dbReference type="EMBL" id="VAW01247.1"/>
    </source>
</evidence>
<accession>A0A3B0SJV9</accession>
<proteinExistence type="predicted"/>
<dbReference type="SUPFAM" id="SSF111369">
    <property type="entry name" value="HlyD-like secretion proteins"/>
    <property type="match status" value="1"/>
</dbReference>
<dbReference type="Gene3D" id="2.40.50.100">
    <property type="match status" value="1"/>
</dbReference>
<protein>
    <submittedName>
        <fullName evidence="5">Probable Co/Zn/Cd efflux system membrane fusion protein</fullName>
    </submittedName>
</protein>
<dbReference type="PANTHER" id="PTHR32347:SF23">
    <property type="entry name" value="BLL5650 PROTEIN"/>
    <property type="match status" value="1"/>
</dbReference>